<dbReference type="CDD" id="cd06171">
    <property type="entry name" value="Sigma70_r4"/>
    <property type="match status" value="1"/>
</dbReference>
<keyword evidence="9" id="KW-1185">Reference proteome</keyword>
<dbReference type="NCBIfam" id="TIGR02937">
    <property type="entry name" value="sigma70-ECF"/>
    <property type="match status" value="1"/>
</dbReference>
<dbReference type="EMBL" id="JAMSHT010000001">
    <property type="protein sequence ID" value="MCM8557225.1"/>
    <property type="molecule type" value="Genomic_DNA"/>
</dbReference>
<keyword evidence="2" id="KW-0805">Transcription regulation</keyword>
<dbReference type="InterPro" id="IPR014284">
    <property type="entry name" value="RNA_pol_sigma-70_dom"/>
</dbReference>
<keyword evidence="4" id="KW-0238">DNA-binding</keyword>
<proteinExistence type="inferred from homology"/>
<dbReference type="InterPro" id="IPR007627">
    <property type="entry name" value="RNA_pol_sigma70_r2"/>
</dbReference>
<sequence length="174" mass="19406">MILSDDDLRTLMGAGQQGDKRSYRIALAAMSDWLGRYFAKRIAPALVDDLVQDTLMAIHAKRASYDAARPIYPWLAAIARYRWIDMLRKLSRRDEVELEIEPPVPSMENPVLARLSIDQLMAHIPEAQAHAITLTKVEGRSIAETAAITGQSESSVKVNVHRGLKKLATLVESD</sequence>
<dbReference type="InterPro" id="IPR013249">
    <property type="entry name" value="RNA_pol_sigma70_r4_t2"/>
</dbReference>
<dbReference type="AlphaFoldDB" id="A0A9X2EGT3"/>
<dbReference type="InterPro" id="IPR013325">
    <property type="entry name" value="RNA_pol_sigma_r2"/>
</dbReference>
<dbReference type="GO" id="GO:0016987">
    <property type="term" value="F:sigma factor activity"/>
    <property type="evidence" value="ECO:0007669"/>
    <property type="project" value="UniProtKB-KW"/>
</dbReference>
<keyword evidence="5" id="KW-0804">Transcription</keyword>
<dbReference type="InterPro" id="IPR013324">
    <property type="entry name" value="RNA_pol_sigma_r3/r4-like"/>
</dbReference>
<dbReference type="PANTHER" id="PTHR43133:SF58">
    <property type="entry name" value="ECF RNA POLYMERASE SIGMA FACTOR SIGD"/>
    <property type="match status" value="1"/>
</dbReference>
<evidence type="ECO:0000256" key="3">
    <source>
        <dbReference type="ARBA" id="ARBA00023082"/>
    </source>
</evidence>
<reference evidence="8" key="1">
    <citation type="submission" date="2022-06" db="EMBL/GenBank/DDBJ databases">
        <title>Sphingomicrobium sedimins sp. nov., a marine bacterium isolated from tidal flat.</title>
        <authorList>
            <person name="Kim C.-H."/>
            <person name="Yoo Y."/>
            <person name="Kim J.-J."/>
        </authorList>
    </citation>
    <scope>NUCLEOTIDE SEQUENCE</scope>
    <source>
        <strain evidence="8">GRR-S6-50</strain>
    </source>
</reference>
<keyword evidence="3" id="KW-0731">Sigma factor</keyword>
<dbReference type="Pfam" id="PF04542">
    <property type="entry name" value="Sigma70_r2"/>
    <property type="match status" value="1"/>
</dbReference>
<name>A0A9X2EGT3_9SPHN</name>
<dbReference type="SUPFAM" id="SSF88659">
    <property type="entry name" value="Sigma3 and sigma4 domains of RNA polymerase sigma factors"/>
    <property type="match status" value="1"/>
</dbReference>
<evidence type="ECO:0000256" key="2">
    <source>
        <dbReference type="ARBA" id="ARBA00023015"/>
    </source>
</evidence>
<evidence type="ECO:0000259" key="7">
    <source>
        <dbReference type="Pfam" id="PF08281"/>
    </source>
</evidence>
<feature type="domain" description="RNA polymerase sigma-70 region 2" evidence="6">
    <location>
        <begin position="39"/>
        <end position="93"/>
    </location>
</feature>
<comment type="caution">
    <text evidence="8">The sequence shown here is derived from an EMBL/GenBank/DDBJ whole genome shotgun (WGS) entry which is preliminary data.</text>
</comment>
<evidence type="ECO:0000313" key="9">
    <source>
        <dbReference type="Proteomes" id="UP001155128"/>
    </source>
</evidence>
<feature type="domain" description="RNA polymerase sigma factor 70 region 4 type 2" evidence="7">
    <location>
        <begin position="115"/>
        <end position="167"/>
    </location>
</feature>
<evidence type="ECO:0000256" key="1">
    <source>
        <dbReference type="ARBA" id="ARBA00010641"/>
    </source>
</evidence>
<protein>
    <submittedName>
        <fullName evidence="8">Sigma-70 family RNA polymerase sigma factor</fullName>
    </submittedName>
</protein>
<dbReference type="PANTHER" id="PTHR43133">
    <property type="entry name" value="RNA POLYMERASE ECF-TYPE SIGMA FACTO"/>
    <property type="match status" value="1"/>
</dbReference>
<accession>A0A9X2EGT3</accession>
<organism evidence="8 9">
    <name type="scientific">Sphingomicrobium sediminis</name>
    <dbReference type="NCBI Taxonomy" id="2950949"/>
    <lineage>
        <taxon>Bacteria</taxon>
        <taxon>Pseudomonadati</taxon>
        <taxon>Pseudomonadota</taxon>
        <taxon>Alphaproteobacteria</taxon>
        <taxon>Sphingomonadales</taxon>
        <taxon>Sphingomonadaceae</taxon>
        <taxon>Sphingomicrobium</taxon>
    </lineage>
</organism>
<evidence type="ECO:0000256" key="4">
    <source>
        <dbReference type="ARBA" id="ARBA00023125"/>
    </source>
</evidence>
<dbReference type="GO" id="GO:0003677">
    <property type="term" value="F:DNA binding"/>
    <property type="evidence" value="ECO:0007669"/>
    <property type="project" value="UniProtKB-KW"/>
</dbReference>
<evidence type="ECO:0000259" key="6">
    <source>
        <dbReference type="Pfam" id="PF04542"/>
    </source>
</evidence>
<comment type="similarity">
    <text evidence="1">Belongs to the sigma-70 factor family. ECF subfamily.</text>
</comment>
<dbReference type="InterPro" id="IPR039425">
    <property type="entry name" value="RNA_pol_sigma-70-like"/>
</dbReference>
<dbReference type="GO" id="GO:0006352">
    <property type="term" value="P:DNA-templated transcription initiation"/>
    <property type="evidence" value="ECO:0007669"/>
    <property type="project" value="InterPro"/>
</dbReference>
<dbReference type="Pfam" id="PF08281">
    <property type="entry name" value="Sigma70_r4_2"/>
    <property type="match status" value="1"/>
</dbReference>
<dbReference type="Proteomes" id="UP001155128">
    <property type="component" value="Unassembled WGS sequence"/>
</dbReference>
<evidence type="ECO:0000313" key="8">
    <source>
        <dbReference type="EMBL" id="MCM8557225.1"/>
    </source>
</evidence>
<dbReference type="InterPro" id="IPR036388">
    <property type="entry name" value="WH-like_DNA-bd_sf"/>
</dbReference>
<dbReference type="Gene3D" id="1.10.10.10">
    <property type="entry name" value="Winged helix-like DNA-binding domain superfamily/Winged helix DNA-binding domain"/>
    <property type="match status" value="1"/>
</dbReference>
<dbReference type="Gene3D" id="1.10.1740.10">
    <property type="match status" value="1"/>
</dbReference>
<evidence type="ECO:0000256" key="5">
    <source>
        <dbReference type="ARBA" id="ARBA00023163"/>
    </source>
</evidence>
<dbReference type="SUPFAM" id="SSF88946">
    <property type="entry name" value="Sigma2 domain of RNA polymerase sigma factors"/>
    <property type="match status" value="1"/>
</dbReference>
<dbReference type="RefSeq" id="WP_252113113.1">
    <property type="nucleotide sequence ID" value="NZ_JAMSHT010000001.1"/>
</dbReference>
<gene>
    <name evidence="8" type="ORF">NDO55_05250</name>
</gene>